<organism evidence="11 12">
    <name type="scientific">Candidatus Methylophosphatis roskildensis</name>
    <dbReference type="NCBI Taxonomy" id="2899263"/>
    <lineage>
        <taxon>Bacteria</taxon>
        <taxon>Pseudomonadati</taxon>
        <taxon>Pseudomonadota</taxon>
        <taxon>Betaproteobacteria</taxon>
        <taxon>Nitrosomonadales</taxon>
        <taxon>Sterolibacteriaceae</taxon>
        <taxon>Candidatus Methylophosphatis</taxon>
    </lineage>
</organism>
<dbReference type="GO" id="GO:0090529">
    <property type="term" value="P:cell septum assembly"/>
    <property type="evidence" value="ECO:0007669"/>
    <property type="project" value="InterPro"/>
</dbReference>
<evidence type="ECO:0000313" key="11">
    <source>
        <dbReference type="EMBL" id="MBK6975463.1"/>
    </source>
</evidence>
<evidence type="ECO:0000256" key="6">
    <source>
        <dbReference type="ARBA" id="ARBA00022989"/>
    </source>
</evidence>
<dbReference type="Pfam" id="PF03799">
    <property type="entry name" value="FtsQ_DivIB_C"/>
    <property type="match status" value="1"/>
</dbReference>
<protein>
    <recommendedName>
        <fullName evidence="9">Cell division protein FtsQ</fullName>
    </recommendedName>
</protein>
<keyword evidence="5 9" id="KW-0812">Transmembrane</keyword>
<dbReference type="InterPro" id="IPR005548">
    <property type="entry name" value="Cell_div_FtsQ/DivIB_C"/>
</dbReference>
<evidence type="ECO:0000256" key="8">
    <source>
        <dbReference type="ARBA" id="ARBA00023306"/>
    </source>
</evidence>
<dbReference type="HAMAP" id="MF_00911">
    <property type="entry name" value="FtsQ_subfam"/>
    <property type="match status" value="1"/>
</dbReference>
<proteinExistence type="inferred from homology"/>
<evidence type="ECO:0000313" key="12">
    <source>
        <dbReference type="Proteomes" id="UP000807785"/>
    </source>
</evidence>
<dbReference type="Pfam" id="PF08478">
    <property type="entry name" value="POTRA_1"/>
    <property type="match status" value="1"/>
</dbReference>
<accession>A0A9D7E2L8</accession>
<dbReference type="Gene3D" id="3.40.50.11690">
    <property type="entry name" value="Cell division protein FtsQ/DivIB"/>
    <property type="match status" value="1"/>
</dbReference>
<keyword evidence="6 9" id="KW-1133">Transmembrane helix</keyword>
<comment type="similarity">
    <text evidence="9">Belongs to the FtsQ/DivIB family. FtsQ subfamily.</text>
</comment>
<evidence type="ECO:0000256" key="3">
    <source>
        <dbReference type="ARBA" id="ARBA00022519"/>
    </source>
</evidence>
<comment type="function">
    <text evidence="9">Essential cell division protein. May link together the upstream cell division proteins, which are predominantly cytoplasmic, with the downstream cell division proteins, which are predominantly periplasmic. May control correct divisome assembly.</text>
</comment>
<feature type="domain" description="POTRA" evidence="10">
    <location>
        <begin position="37"/>
        <end position="106"/>
    </location>
</feature>
<gene>
    <name evidence="9" type="primary">ftsQ</name>
    <name evidence="11" type="ORF">IPH26_21765</name>
</gene>
<evidence type="ECO:0000256" key="9">
    <source>
        <dbReference type="HAMAP-Rule" id="MF_00911"/>
    </source>
</evidence>
<dbReference type="GO" id="GO:0032153">
    <property type="term" value="C:cell division site"/>
    <property type="evidence" value="ECO:0007669"/>
    <property type="project" value="UniProtKB-UniRule"/>
</dbReference>
<name>A0A9D7E2L8_9PROT</name>
<keyword evidence="4 9" id="KW-0132">Cell division</keyword>
<evidence type="ECO:0000256" key="1">
    <source>
        <dbReference type="ARBA" id="ARBA00004370"/>
    </source>
</evidence>
<evidence type="ECO:0000256" key="7">
    <source>
        <dbReference type="ARBA" id="ARBA00023136"/>
    </source>
</evidence>
<keyword evidence="3 9" id="KW-0997">Cell inner membrane</keyword>
<dbReference type="PANTHER" id="PTHR35851">
    <property type="entry name" value="CELL DIVISION PROTEIN FTSQ"/>
    <property type="match status" value="1"/>
</dbReference>
<evidence type="ECO:0000259" key="10">
    <source>
        <dbReference type="PROSITE" id="PS51779"/>
    </source>
</evidence>
<dbReference type="InterPro" id="IPR045335">
    <property type="entry name" value="FtsQ_C_sf"/>
</dbReference>
<dbReference type="EMBL" id="JADJEV010000005">
    <property type="protein sequence ID" value="MBK6975463.1"/>
    <property type="molecule type" value="Genomic_DNA"/>
</dbReference>
<dbReference type="PROSITE" id="PS51779">
    <property type="entry name" value="POTRA"/>
    <property type="match status" value="1"/>
</dbReference>
<comment type="subunit">
    <text evidence="9">Part of a complex composed of FtsB, FtsL and FtsQ.</text>
</comment>
<keyword evidence="7 9" id="KW-0472">Membrane</keyword>
<reference evidence="11" key="1">
    <citation type="submission" date="2020-10" db="EMBL/GenBank/DDBJ databases">
        <title>Connecting structure to function with the recovery of over 1000 high-quality activated sludge metagenome-assembled genomes encoding full-length rRNA genes using long-read sequencing.</title>
        <authorList>
            <person name="Singleton C.M."/>
            <person name="Petriglieri F."/>
            <person name="Kristensen J.M."/>
            <person name="Kirkegaard R.H."/>
            <person name="Michaelsen T.Y."/>
            <person name="Andersen M.H."/>
            <person name="Karst S.M."/>
            <person name="Dueholm M.S."/>
            <person name="Nielsen P.H."/>
            <person name="Albertsen M."/>
        </authorList>
    </citation>
    <scope>NUCLEOTIDE SEQUENCE</scope>
    <source>
        <strain evidence="11">Bjer_18-Q3-R1-45_BAT3C.347</strain>
    </source>
</reference>
<dbReference type="InterPro" id="IPR026579">
    <property type="entry name" value="FtsQ"/>
</dbReference>
<dbReference type="GO" id="GO:0005886">
    <property type="term" value="C:plasma membrane"/>
    <property type="evidence" value="ECO:0007669"/>
    <property type="project" value="UniProtKB-SubCell"/>
</dbReference>
<dbReference type="AlphaFoldDB" id="A0A9D7E2L8"/>
<dbReference type="Proteomes" id="UP000807785">
    <property type="component" value="Unassembled WGS sequence"/>
</dbReference>
<sequence length="242" mass="26545">MWDRPALLGAIADVLLVLGSAALAYALVLGILRLPLFPLRELVVVTPIRQVTAAQLAYAARSSLAGNFFTVDLDKVRATFEKLPWVRHAEVRRRWPGTLELDVEEHDAAAYWRVVDAGETRLVSELGEVFVAASNATLPVFSGPEGSALLLLERYREFNRAVAPLGRSLDGLALSPRLAWQIRLDDGMVIELGHDEPKAPVAERLARFVGVYSEAVQRLGQRVAVADLRYPNGFALRPAQGS</sequence>
<keyword evidence="8 9" id="KW-0131">Cell cycle</keyword>
<keyword evidence="2 9" id="KW-1003">Cell membrane</keyword>
<dbReference type="InterPro" id="IPR034746">
    <property type="entry name" value="POTRA"/>
</dbReference>
<evidence type="ECO:0000256" key="5">
    <source>
        <dbReference type="ARBA" id="ARBA00022692"/>
    </source>
</evidence>
<comment type="caution">
    <text evidence="11">The sequence shown here is derived from an EMBL/GenBank/DDBJ whole genome shotgun (WGS) entry which is preliminary data.</text>
</comment>
<evidence type="ECO:0000256" key="2">
    <source>
        <dbReference type="ARBA" id="ARBA00022475"/>
    </source>
</evidence>
<evidence type="ECO:0000256" key="4">
    <source>
        <dbReference type="ARBA" id="ARBA00022618"/>
    </source>
</evidence>
<dbReference type="GO" id="GO:0043093">
    <property type="term" value="P:FtsZ-dependent cytokinesis"/>
    <property type="evidence" value="ECO:0007669"/>
    <property type="project" value="UniProtKB-UniRule"/>
</dbReference>
<dbReference type="InterPro" id="IPR013685">
    <property type="entry name" value="POTRA_FtsQ_type"/>
</dbReference>
<dbReference type="PANTHER" id="PTHR35851:SF1">
    <property type="entry name" value="CELL DIVISION PROTEIN FTSQ"/>
    <property type="match status" value="1"/>
</dbReference>
<comment type="subcellular location">
    <subcellularLocation>
        <location evidence="9">Cell inner membrane</location>
        <topology evidence="9">Single-pass type II membrane protein</topology>
    </subcellularLocation>
    <subcellularLocation>
        <location evidence="1">Membrane</location>
    </subcellularLocation>
    <text evidence="9">Localizes to the division septum.</text>
</comment>
<dbReference type="Gene3D" id="3.10.20.310">
    <property type="entry name" value="membrane protein fhac"/>
    <property type="match status" value="1"/>
</dbReference>